<protein>
    <recommendedName>
        <fullName evidence="5">MYND-type domain-containing protein</fullName>
    </recommendedName>
</protein>
<dbReference type="GeneID" id="18824209"/>
<dbReference type="InterPro" id="IPR002893">
    <property type="entry name" value="Znf_MYND"/>
</dbReference>
<evidence type="ECO:0000256" key="3">
    <source>
        <dbReference type="ARBA" id="ARBA00022833"/>
    </source>
</evidence>
<dbReference type="GO" id="GO:0000981">
    <property type="term" value="F:DNA-binding transcription factor activity, RNA polymerase II-specific"/>
    <property type="evidence" value="ECO:0007669"/>
    <property type="project" value="TreeGrafter"/>
</dbReference>
<sequence length="258" mass="29497">MPTTQVRKPTLYDHLALQLTRSVLSHRNFSKTTTQSCYLCHKNGTKKKPLKSCSSCKSALYCSLECQRTHWRTHKEYCKESFYEERLVLTDIMIAIGNALNIDALPLPKPPPGLTWIELEARFKKWLLFHAKTLIAAAMHALQIPDDRSTTHVLFIKTKYRNNSVEVAKCFSLIKAEVLTLEEVKSWGGHLMQELEAVRIDQEKTGGKPIIGVLFESSPMRLQVVPVASFKKLSIAYLPWISNWKDILKNRLENGTDL</sequence>
<dbReference type="GO" id="GO:0005634">
    <property type="term" value="C:nucleus"/>
    <property type="evidence" value="ECO:0007669"/>
    <property type="project" value="TreeGrafter"/>
</dbReference>
<evidence type="ECO:0000256" key="1">
    <source>
        <dbReference type="ARBA" id="ARBA00022723"/>
    </source>
</evidence>
<evidence type="ECO:0000256" key="4">
    <source>
        <dbReference type="PROSITE-ProRule" id="PRU00134"/>
    </source>
</evidence>
<dbReference type="PANTHER" id="PTHR10237:SF14">
    <property type="entry name" value="MYND-TYPE DOMAIN-CONTAINING PROTEIN"/>
    <property type="match status" value="1"/>
</dbReference>
<proteinExistence type="predicted"/>
<keyword evidence="3" id="KW-0862">Zinc</keyword>
<name>K5X8S0_AGABU</name>
<keyword evidence="2 4" id="KW-0863">Zinc-finger</keyword>
<dbReference type="InParanoid" id="K5X8S0"/>
<evidence type="ECO:0000259" key="5">
    <source>
        <dbReference type="PROSITE" id="PS50865"/>
    </source>
</evidence>
<dbReference type="Proteomes" id="UP000008493">
    <property type="component" value="Unassembled WGS sequence"/>
</dbReference>
<accession>K5X8S0</accession>
<dbReference type="eggNOG" id="ENOG502RBM3">
    <property type="taxonomic scope" value="Eukaryota"/>
</dbReference>
<evidence type="ECO:0000313" key="7">
    <source>
        <dbReference type="Proteomes" id="UP000008493"/>
    </source>
</evidence>
<dbReference type="EMBL" id="JH971390">
    <property type="protein sequence ID" value="EKM79573.1"/>
    <property type="molecule type" value="Genomic_DNA"/>
</dbReference>
<dbReference type="PROSITE" id="PS50865">
    <property type="entry name" value="ZF_MYND_2"/>
    <property type="match status" value="1"/>
</dbReference>
<dbReference type="PROSITE" id="PS01360">
    <property type="entry name" value="ZF_MYND_1"/>
    <property type="match status" value="1"/>
</dbReference>
<gene>
    <name evidence="6" type="ORF">AGABI1DRAFT_114103</name>
</gene>
<dbReference type="PANTHER" id="PTHR10237">
    <property type="entry name" value="DEFORMED EPIDERMAL AUTOREGULATORY FACTOR 1 HOMOLOG SUPPRESSIN"/>
    <property type="match status" value="1"/>
</dbReference>
<dbReference type="Pfam" id="PF01753">
    <property type="entry name" value="zf-MYND"/>
    <property type="match status" value="1"/>
</dbReference>
<keyword evidence="7" id="KW-1185">Reference proteome</keyword>
<dbReference type="Gene3D" id="6.10.140.2220">
    <property type="match status" value="1"/>
</dbReference>
<dbReference type="InterPro" id="IPR024119">
    <property type="entry name" value="TF_DEAF-1"/>
</dbReference>
<reference evidence="7" key="1">
    <citation type="journal article" date="2012" name="Proc. Natl. Acad. Sci. U.S.A.">
        <title>Genome sequence of the button mushroom Agaricus bisporus reveals mechanisms governing adaptation to a humic-rich ecological niche.</title>
        <authorList>
            <person name="Morin E."/>
            <person name="Kohler A."/>
            <person name="Baker A.R."/>
            <person name="Foulongne-Oriol M."/>
            <person name="Lombard V."/>
            <person name="Nagy L.G."/>
            <person name="Ohm R.A."/>
            <person name="Patyshakuliyeva A."/>
            <person name="Brun A."/>
            <person name="Aerts A.L."/>
            <person name="Bailey A.M."/>
            <person name="Billette C."/>
            <person name="Coutinho P.M."/>
            <person name="Deakin G."/>
            <person name="Doddapaneni H."/>
            <person name="Floudas D."/>
            <person name="Grimwood J."/>
            <person name="Hilden K."/>
            <person name="Kuees U."/>
            <person name="LaButti K.M."/>
            <person name="Lapidus A."/>
            <person name="Lindquist E.A."/>
            <person name="Lucas S.M."/>
            <person name="Murat C."/>
            <person name="Riley R.W."/>
            <person name="Salamov A.A."/>
            <person name="Schmutz J."/>
            <person name="Subramanian V."/>
            <person name="Woesten H.A.B."/>
            <person name="Xu J."/>
            <person name="Eastwood D.C."/>
            <person name="Foster G.D."/>
            <person name="Sonnenberg A.S."/>
            <person name="Cullen D."/>
            <person name="de Vries R.P."/>
            <person name="Lundell T."/>
            <person name="Hibbett D.S."/>
            <person name="Henrissat B."/>
            <person name="Burton K.S."/>
            <person name="Kerrigan R.W."/>
            <person name="Challen M.P."/>
            <person name="Grigoriev I.V."/>
            <person name="Martin F."/>
        </authorList>
    </citation>
    <scope>NUCLEOTIDE SEQUENCE [LARGE SCALE GENOMIC DNA]</scope>
    <source>
        <strain evidence="7">JB137-S8 / ATCC MYA-4627 / FGSC 10392</strain>
    </source>
</reference>
<feature type="domain" description="MYND-type" evidence="5">
    <location>
        <begin position="37"/>
        <end position="78"/>
    </location>
</feature>
<dbReference type="SUPFAM" id="SSF144232">
    <property type="entry name" value="HIT/MYND zinc finger-like"/>
    <property type="match status" value="1"/>
</dbReference>
<dbReference type="GO" id="GO:0008270">
    <property type="term" value="F:zinc ion binding"/>
    <property type="evidence" value="ECO:0007669"/>
    <property type="project" value="UniProtKB-KW"/>
</dbReference>
<dbReference type="KEGG" id="abp:AGABI1DRAFT114103"/>
<keyword evidence="1" id="KW-0479">Metal-binding</keyword>
<dbReference type="OMA" id="HNSTLMA"/>
<dbReference type="RefSeq" id="XP_007330198.1">
    <property type="nucleotide sequence ID" value="XM_007330136.1"/>
</dbReference>
<dbReference type="STRING" id="597362.K5X8S0"/>
<dbReference type="AlphaFoldDB" id="K5X8S0"/>
<evidence type="ECO:0000313" key="6">
    <source>
        <dbReference type="EMBL" id="EKM79573.1"/>
    </source>
</evidence>
<organism evidence="6 7">
    <name type="scientific">Agaricus bisporus var. burnettii (strain JB137-S8 / ATCC MYA-4627 / FGSC 10392)</name>
    <name type="common">White button mushroom</name>
    <dbReference type="NCBI Taxonomy" id="597362"/>
    <lineage>
        <taxon>Eukaryota</taxon>
        <taxon>Fungi</taxon>
        <taxon>Dikarya</taxon>
        <taxon>Basidiomycota</taxon>
        <taxon>Agaricomycotina</taxon>
        <taxon>Agaricomycetes</taxon>
        <taxon>Agaricomycetidae</taxon>
        <taxon>Agaricales</taxon>
        <taxon>Agaricineae</taxon>
        <taxon>Agaricaceae</taxon>
        <taxon>Agaricus</taxon>
    </lineage>
</organism>
<dbReference type="OrthoDB" id="432970at2759"/>
<evidence type="ECO:0000256" key="2">
    <source>
        <dbReference type="ARBA" id="ARBA00022771"/>
    </source>
</evidence>
<dbReference type="HOGENOM" id="CLU_094262_0_0_1"/>